<organism evidence="1">
    <name type="scientific">marine sediment metagenome</name>
    <dbReference type="NCBI Taxonomy" id="412755"/>
    <lineage>
        <taxon>unclassified sequences</taxon>
        <taxon>metagenomes</taxon>
        <taxon>ecological metagenomes</taxon>
    </lineage>
</organism>
<gene>
    <name evidence="1" type="ORF">LCGC14_0894270</name>
</gene>
<sequence>MELRPELQRFAEAVEKILQFHDKEKGDSWKSCSLSILGDRLQEEMDEWEKFDQLSELLDIAAFCMFLWCRNEIASGRMK</sequence>
<dbReference type="EMBL" id="LAZR01002879">
    <property type="protein sequence ID" value="KKN24487.1"/>
    <property type="molecule type" value="Genomic_DNA"/>
</dbReference>
<name>A0A0F9PJ03_9ZZZZ</name>
<reference evidence="1" key="1">
    <citation type="journal article" date="2015" name="Nature">
        <title>Complex archaea that bridge the gap between prokaryotes and eukaryotes.</title>
        <authorList>
            <person name="Spang A."/>
            <person name="Saw J.H."/>
            <person name="Jorgensen S.L."/>
            <person name="Zaremba-Niedzwiedzka K."/>
            <person name="Martijn J."/>
            <person name="Lind A.E."/>
            <person name="van Eijk R."/>
            <person name="Schleper C."/>
            <person name="Guy L."/>
            <person name="Ettema T.J."/>
        </authorList>
    </citation>
    <scope>NUCLEOTIDE SEQUENCE</scope>
</reference>
<comment type="caution">
    <text evidence="1">The sequence shown here is derived from an EMBL/GenBank/DDBJ whole genome shotgun (WGS) entry which is preliminary data.</text>
</comment>
<proteinExistence type="predicted"/>
<dbReference type="AlphaFoldDB" id="A0A0F9PJ03"/>
<protein>
    <recommendedName>
        <fullName evidence="2">NTP pyrophosphohydrolase MazG putative catalytic core domain-containing protein</fullName>
    </recommendedName>
</protein>
<dbReference type="SUPFAM" id="SSF101386">
    <property type="entry name" value="all-alpha NTP pyrophosphatases"/>
    <property type="match status" value="1"/>
</dbReference>
<accession>A0A0F9PJ03</accession>
<evidence type="ECO:0000313" key="1">
    <source>
        <dbReference type="EMBL" id="KKN24487.1"/>
    </source>
</evidence>
<evidence type="ECO:0008006" key="2">
    <source>
        <dbReference type="Google" id="ProtNLM"/>
    </source>
</evidence>